<dbReference type="Pfam" id="PF13895">
    <property type="entry name" value="Ig_2"/>
    <property type="match status" value="1"/>
</dbReference>
<feature type="domain" description="Ig-like" evidence="4">
    <location>
        <begin position="34"/>
        <end position="116"/>
    </location>
</feature>
<evidence type="ECO:0000256" key="1">
    <source>
        <dbReference type="SAM" id="MobiDB-lite"/>
    </source>
</evidence>
<accession>A0A6P7MTE1</accession>
<evidence type="ECO:0000256" key="2">
    <source>
        <dbReference type="SAM" id="Phobius"/>
    </source>
</evidence>
<feature type="chain" id="PRO_5027858195" evidence="3">
    <location>
        <begin position="22"/>
        <end position="578"/>
    </location>
</feature>
<protein>
    <submittedName>
        <fullName evidence="6">B-cell receptor CD22-like</fullName>
    </submittedName>
</protein>
<keyword evidence="3" id="KW-0732">Signal</keyword>
<dbReference type="RefSeq" id="XP_029008984.1">
    <property type="nucleotide sequence ID" value="XM_029153151.3"/>
</dbReference>
<feature type="domain" description="Ig-like" evidence="4">
    <location>
        <begin position="319"/>
        <end position="396"/>
    </location>
</feature>
<dbReference type="Gene3D" id="2.60.40.10">
    <property type="entry name" value="Immunoglobulins"/>
    <property type="match status" value="4"/>
</dbReference>
<feature type="domain" description="Ig-like" evidence="4">
    <location>
        <begin position="117"/>
        <end position="204"/>
    </location>
</feature>
<dbReference type="PROSITE" id="PS50835">
    <property type="entry name" value="IG_LIKE"/>
    <property type="match status" value="4"/>
</dbReference>
<dbReference type="InterPro" id="IPR003599">
    <property type="entry name" value="Ig_sub"/>
</dbReference>
<gene>
    <name evidence="6" type="primary">LOC114857060</name>
</gene>
<keyword evidence="5" id="KW-1185">Reference proteome</keyword>
<dbReference type="SMART" id="SM00408">
    <property type="entry name" value="IGc2"/>
    <property type="match status" value="3"/>
</dbReference>
<dbReference type="InterPro" id="IPR003598">
    <property type="entry name" value="Ig_sub2"/>
</dbReference>
<dbReference type="OrthoDB" id="6780341at2759"/>
<dbReference type="AlphaFoldDB" id="A0A6P7MTE1"/>
<evidence type="ECO:0000313" key="5">
    <source>
        <dbReference type="Proteomes" id="UP000515150"/>
    </source>
</evidence>
<dbReference type="InterPro" id="IPR036179">
    <property type="entry name" value="Ig-like_dom_sf"/>
</dbReference>
<reference evidence="6" key="1">
    <citation type="submission" date="2025-08" db="UniProtKB">
        <authorList>
            <consortium name="RefSeq"/>
        </authorList>
    </citation>
    <scope>IDENTIFICATION</scope>
</reference>
<keyword evidence="2" id="KW-1133">Transmembrane helix</keyword>
<evidence type="ECO:0000256" key="3">
    <source>
        <dbReference type="SAM" id="SignalP"/>
    </source>
</evidence>
<dbReference type="InParanoid" id="A0A6P7MTE1"/>
<feature type="transmembrane region" description="Helical" evidence="2">
    <location>
        <begin position="510"/>
        <end position="528"/>
    </location>
</feature>
<dbReference type="InterPro" id="IPR013783">
    <property type="entry name" value="Ig-like_fold"/>
</dbReference>
<feature type="region of interest" description="Disordered" evidence="1">
    <location>
        <begin position="557"/>
        <end position="578"/>
    </location>
</feature>
<dbReference type="SMART" id="SM00409">
    <property type="entry name" value="IG"/>
    <property type="match status" value="4"/>
</dbReference>
<feature type="signal peptide" evidence="3">
    <location>
        <begin position="1"/>
        <end position="21"/>
    </location>
</feature>
<feature type="domain" description="Ig-like" evidence="4">
    <location>
        <begin position="404"/>
        <end position="496"/>
    </location>
</feature>
<organism evidence="5 6">
    <name type="scientific">Betta splendens</name>
    <name type="common">Siamese fighting fish</name>
    <dbReference type="NCBI Taxonomy" id="158456"/>
    <lineage>
        <taxon>Eukaryota</taxon>
        <taxon>Metazoa</taxon>
        <taxon>Chordata</taxon>
        <taxon>Craniata</taxon>
        <taxon>Vertebrata</taxon>
        <taxon>Euteleostomi</taxon>
        <taxon>Actinopterygii</taxon>
        <taxon>Neopterygii</taxon>
        <taxon>Teleostei</taxon>
        <taxon>Neoteleostei</taxon>
        <taxon>Acanthomorphata</taxon>
        <taxon>Anabantaria</taxon>
        <taxon>Anabantiformes</taxon>
        <taxon>Anabantoidei</taxon>
        <taxon>Osphronemidae</taxon>
        <taxon>Betta</taxon>
    </lineage>
</organism>
<dbReference type="Proteomes" id="UP000515150">
    <property type="component" value="Chromosome 1"/>
</dbReference>
<dbReference type="KEGG" id="bspl:114857060"/>
<evidence type="ECO:0000313" key="6">
    <source>
        <dbReference type="RefSeq" id="XP_029008984.1"/>
    </source>
</evidence>
<dbReference type="InterPro" id="IPR013098">
    <property type="entry name" value="Ig_I-set"/>
</dbReference>
<dbReference type="SUPFAM" id="SSF48726">
    <property type="entry name" value="Immunoglobulin"/>
    <property type="match status" value="3"/>
</dbReference>
<dbReference type="PANTHER" id="PTHR46013">
    <property type="entry name" value="VASCULAR CELL ADHESION MOLECULE 1"/>
    <property type="match status" value="1"/>
</dbReference>
<proteinExistence type="predicted"/>
<dbReference type="InterPro" id="IPR007110">
    <property type="entry name" value="Ig-like_dom"/>
</dbReference>
<dbReference type="PANTHER" id="PTHR46013:SF4">
    <property type="entry name" value="B-CELL RECEPTOR CD22-RELATED"/>
    <property type="match status" value="1"/>
</dbReference>
<keyword evidence="2" id="KW-0812">Transmembrane</keyword>
<dbReference type="Pfam" id="PF07679">
    <property type="entry name" value="I-set"/>
    <property type="match status" value="1"/>
</dbReference>
<sequence length="578" mass="65048">MFVKALYVFLGFLIYFLAGNGEYGHALSICALRGSSVDLPCPDRNHNSSMKWYSVNTDNVEEVPNDFSADGYNATYKITREKNFILTINTSLTESDVKSYCCTEETSNKDSCRSITKQIIQLHLADLQVKVIPATEGQTVTLMCSSSCRLTETPLSYVWYRNGELLYEDWSKWYQELVSGDGTAAYSCAVKGYEDLRAPEVSVDSVTSACFTVTYAKGRMCSHHNKSEDEPCSITYPRELNVNIMKKRFYSTLTCSSSCPMSDHQSAYRWYWNKRLDKSFECQEMVIKMHQVVVIACAVKGHEDLLSDDVCSDEAVLCPRVNYASRRICALEGSSVDISCEYFTSPHSSHSRRWFKTSGSGEVAVEENYRIKYEKTQGHDTLRINDVKKNDSAEYSFTLHYDLPRVLLVVTGLKVTMTPSALVTEGQRVTLTCTTSCPLRNDLVFIWYMNGRPLTLPENRNKHLILDPISLGHAGNYTCVVISSKNNVSSAEESLAVNARDKSALIINSAKLAVLGLMLTAAFVLYMWRTKQNQASTNRTKDNVQTSQMDSLYESIALKPMNPTGQTEQELQEDPKRG</sequence>
<name>A0A6P7MTE1_BETSP</name>
<dbReference type="GeneID" id="114857060"/>
<evidence type="ECO:0000259" key="4">
    <source>
        <dbReference type="PROSITE" id="PS50835"/>
    </source>
</evidence>
<keyword evidence="2" id="KW-0472">Membrane</keyword>